<accession>A0A323TKM1</accession>
<keyword evidence="2" id="KW-1185">Reference proteome</keyword>
<sequence>MLGDFGMTALYDYNEELSEVFESFYRSVKHPYLMKYIEDPVIDKDQATILFYLLKEKELSEKYKHDCILTVLLVQAALDTHETVNIHELGSEQLKTKRQLTVLAGDYYSSLYYYVLSKLEDVSLIRVLSRSIQEINESKMNIYKHHKKRIQPNVSDLKTIYASIVTNIAHLFNVSEWSEVIEEFLFLKALLHERFLFQEYAQQGKALNFFHNAQSGKTSSLSDSVYLETFNQYIEDSLQNLHVLKINKQSMDTYIKLRIESLMLEYQLKEQCAVEEG</sequence>
<reference evidence="1 2" key="1">
    <citation type="submission" date="2017-10" db="EMBL/GenBank/DDBJ databases">
        <title>Bacillus sp. nov., a halophilic bacterium isolated from a Keqin Lake.</title>
        <authorList>
            <person name="Wang H."/>
        </authorList>
    </citation>
    <scope>NUCLEOTIDE SEQUENCE [LARGE SCALE GENOMIC DNA]</scope>
    <source>
        <strain evidence="1 2">KQ-12</strain>
    </source>
</reference>
<gene>
    <name evidence="1" type="ORF">CR194_02940</name>
</gene>
<dbReference type="Gene3D" id="1.20.120.1450">
    <property type="match status" value="1"/>
</dbReference>
<evidence type="ECO:0000313" key="1">
    <source>
        <dbReference type="EMBL" id="PYZ94504.1"/>
    </source>
</evidence>
<dbReference type="Proteomes" id="UP000248214">
    <property type="component" value="Unassembled WGS sequence"/>
</dbReference>
<dbReference type="GO" id="GO:0009234">
    <property type="term" value="P:menaquinone biosynthetic process"/>
    <property type="evidence" value="ECO:0007669"/>
    <property type="project" value="InterPro"/>
</dbReference>
<protein>
    <recommendedName>
        <fullName evidence="3">Heptaprenyl diphosphate synthase</fullName>
    </recommendedName>
</protein>
<name>A0A323TKM1_9BACI</name>
<organism evidence="1 2">
    <name type="scientific">Salipaludibacillus keqinensis</name>
    <dbReference type="NCBI Taxonomy" id="2045207"/>
    <lineage>
        <taxon>Bacteria</taxon>
        <taxon>Bacillati</taxon>
        <taxon>Bacillota</taxon>
        <taxon>Bacilli</taxon>
        <taxon>Bacillales</taxon>
        <taxon>Bacillaceae</taxon>
    </lineage>
</organism>
<evidence type="ECO:0000313" key="2">
    <source>
        <dbReference type="Proteomes" id="UP000248214"/>
    </source>
</evidence>
<proteinExistence type="predicted"/>
<dbReference type="EMBL" id="PDOD01000001">
    <property type="protein sequence ID" value="PYZ94504.1"/>
    <property type="molecule type" value="Genomic_DNA"/>
</dbReference>
<comment type="caution">
    <text evidence="1">The sequence shown here is derived from an EMBL/GenBank/DDBJ whole genome shotgun (WGS) entry which is preliminary data.</text>
</comment>
<evidence type="ECO:0008006" key="3">
    <source>
        <dbReference type="Google" id="ProtNLM"/>
    </source>
</evidence>
<dbReference type="Pfam" id="PF07307">
    <property type="entry name" value="HEPPP_synt_1"/>
    <property type="match status" value="1"/>
</dbReference>
<dbReference type="AlphaFoldDB" id="A0A323TKM1"/>
<dbReference type="InterPro" id="IPR009920">
    <property type="entry name" value="HEPPP_synth_su1"/>
</dbReference>